<feature type="transmembrane region" description="Helical" evidence="1">
    <location>
        <begin position="160"/>
        <end position="185"/>
    </location>
</feature>
<dbReference type="PANTHER" id="PTHR31414:SF21">
    <property type="match status" value="1"/>
</dbReference>
<dbReference type="PANTHER" id="PTHR31414">
    <property type="entry name" value="TRANSMEMBRANE PROTEIN DDB_G0292058"/>
    <property type="match status" value="1"/>
</dbReference>
<evidence type="ECO:0000313" key="2">
    <source>
        <dbReference type="EMBL" id="EOY25963.1"/>
    </source>
</evidence>
<keyword evidence="1" id="KW-0812">Transmembrane</keyword>
<evidence type="ECO:0000313" key="3">
    <source>
        <dbReference type="Proteomes" id="UP000026915"/>
    </source>
</evidence>
<feature type="transmembrane region" description="Helical" evidence="1">
    <location>
        <begin position="510"/>
        <end position="533"/>
    </location>
</feature>
<dbReference type="EMBL" id="CM001884">
    <property type="protein sequence ID" value="EOY25963.1"/>
    <property type="molecule type" value="Genomic_DNA"/>
</dbReference>
<gene>
    <name evidence="2" type="ORF">TCM_027328</name>
</gene>
<dbReference type="OMA" id="VENTFMY"/>
<accession>A0A061G951</accession>
<feature type="transmembrane region" description="Helical" evidence="1">
    <location>
        <begin position="274"/>
        <end position="295"/>
    </location>
</feature>
<dbReference type="InParanoid" id="A0A061G951"/>
<name>A0A061G951_THECC</name>
<dbReference type="Proteomes" id="UP000026915">
    <property type="component" value="Chromosome 6"/>
</dbReference>
<evidence type="ECO:0000256" key="1">
    <source>
        <dbReference type="SAM" id="Phobius"/>
    </source>
</evidence>
<keyword evidence="1" id="KW-0472">Membrane</keyword>
<dbReference type="HOGENOM" id="CLU_024548_0_1_1"/>
<dbReference type="STRING" id="3641.A0A061G951"/>
<dbReference type="InterPro" id="IPR040283">
    <property type="entry name" value="DDB_G0292058-like"/>
</dbReference>
<keyword evidence="3" id="KW-1185">Reference proteome</keyword>
<sequence>MHKPFVSPREKNREIQRRRIMKMPVRLKPFFLIIALFLISSTFFPLSHGQDEKDDQPSDGNSQGAMSLVKERLDEAGSGNASFILAKKETYRKDPLDNFNYYTGGWNIASVHYLASVAFSSAPFAIIAIVWFVLFGLFLFCACICCCCCRRNKPYGYSRLAYALSLIFLVLFTIAAIVGCVIMYIGEGRFQGSVNGATKYIVNQGISVVNNLINVYNYLSSAKNIALNQQFLPPDLVSQIDNVNSLINATGNLPHVTSTHITDSILVFLNPVNMALIIITVFLLLLAFLGFLFSILGMQACVYLFVVIGWIIITLTFILCGIFLVFHNIVADTCVAMDEWVQNPMADSAMKELLPCWDRGFGQNVLNASRSVTTSVDSLLNEYIVLVANNDTLPPETVPLYHNQSGPLVPVLCNPYTTQQGCGEGEVALSDAAEEWKKYVCEVSAAGICTTIGRLTPDMYNQMTSAVNVSYGLHNYGHFLAGIVDCTVLRDTFNGISQNHCPGLRKYSEWVYMGLVTATGSVMLSLILWVLYARERRHRKYTKRINKGYDESPLVGGRKL</sequence>
<dbReference type="Gramene" id="EOY25963">
    <property type="protein sequence ID" value="EOY25963"/>
    <property type="gene ID" value="TCM_027328"/>
</dbReference>
<proteinExistence type="predicted"/>
<dbReference type="eggNOG" id="ENOG502QUH4">
    <property type="taxonomic scope" value="Eukaryota"/>
</dbReference>
<protein>
    <submittedName>
        <fullName evidence="2">Uncharacterized protein</fullName>
    </submittedName>
</protein>
<keyword evidence="1" id="KW-1133">Transmembrane helix</keyword>
<organism evidence="2 3">
    <name type="scientific">Theobroma cacao</name>
    <name type="common">Cacao</name>
    <name type="synonym">Cocoa</name>
    <dbReference type="NCBI Taxonomy" id="3641"/>
    <lineage>
        <taxon>Eukaryota</taxon>
        <taxon>Viridiplantae</taxon>
        <taxon>Streptophyta</taxon>
        <taxon>Embryophyta</taxon>
        <taxon>Tracheophyta</taxon>
        <taxon>Spermatophyta</taxon>
        <taxon>Magnoliopsida</taxon>
        <taxon>eudicotyledons</taxon>
        <taxon>Gunneridae</taxon>
        <taxon>Pentapetalae</taxon>
        <taxon>rosids</taxon>
        <taxon>malvids</taxon>
        <taxon>Malvales</taxon>
        <taxon>Malvaceae</taxon>
        <taxon>Byttnerioideae</taxon>
        <taxon>Theobroma</taxon>
    </lineage>
</organism>
<reference evidence="2 3" key="1">
    <citation type="journal article" date="2013" name="Genome Biol.">
        <title>The genome sequence of the most widely cultivated cacao type and its use to identify candidate genes regulating pod color.</title>
        <authorList>
            <person name="Motamayor J.C."/>
            <person name="Mockaitis K."/>
            <person name="Schmutz J."/>
            <person name="Haiminen N."/>
            <person name="Iii D.L."/>
            <person name="Cornejo O."/>
            <person name="Findley S.D."/>
            <person name="Zheng P."/>
            <person name="Utro F."/>
            <person name="Royaert S."/>
            <person name="Saski C."/>
            <person name="Jenkins J."/>
            <person name="Podicheti R."/>
            <person name="Zhao M."/>
            <person name="Scheffler B.E."/>
            <person name="Stack J.C."/>
            <person name="Feltus F.A."/>
            <person name="Mustiga G.M."/>
            <person name="Amores F."/>
            <person name="Phillips W."/>
            <person name="Marelli J.P."/>
            <person name="May G.D."/>
            <person name="Shapiro H."/>
            <person name="Ma J."/>
            <person name="Bustamante C.D."/>
            <person name="Schnell R.J."/>
            <person name="Main D."/>
            <person name="Gilbert D."/>
            <person name="Parida L."/>
            <person name="Kuhn D.N."/>
        </authorList>
    </citation>
    <scope>NUCLEOTIDE SEQUENCE [LARGE SCALE GENOMIC DNA]</scope>
    <source>
        <strain evidence="3">cv. Matina 1-6</strain>
    </source>
</reference>
<feature type="transmembrane region" description="Helical" evidence="1">
    <location>
        <begin position="124"/>
        <end position="148"/>
    </location>
</feature>
<dbReference type="AlphaFoldDB" id="A0A061G951"/>
<feature type="transmembrane region" description="Helical" evidence="1">
    <location>
        <begin position="302"/>
        <end position="326"/>
    </location>
</feature>